<evidence type="ECO:0000313" key="3">
    <source>
        <dbReference type="Proteomes" id="UP001431209"/>
    </source>
</evidence>
<gene>
    <name evidence="2" type="ORF">AKO1_001120</name>
</gene>
<keyword evidence="3" id="KW-1185">Reference proteome</keyword>
<dbReference type="EMBL" id="JAOPGA020001325">
    <property type="protein sequence ID" value="KAL0487234.1"/>
    <property type="molecule type" value="Genomic_DNA"/>
</dbReference>
<accession>A0AAW2ZD15</accession>
<organism evidence="2 3">
    <name type="scientific">Acrasis kona</name>
    <dbReference type="NCBI Taxonomy" id="1008807"/>
    <lineage>
        <taxon>Eukaryota</taxon>
        <taxon>Discoba</taxon>
        <taxon>Heterolobosea</taxon>
        <taxon>Tetramitia</taxon>
        <taxon>Eutetramitia</taxon>
        <taxon>Acrasidae</taxon>
        <taxon>Acrasis</taxon>
    </lineage>
</organism>
<evidence type="ECO:0000313" key="2">
    <source>
        <dbReference type="EMBL" id="KAL0487234.1"/>
    </source>
</evidence>
<sequence>MYPIGPEANQFDKDCRAVIRRVNNQISSKRNIEQRKDVAEEEIRKLQESTDNNVVQYMLQYVGLESIYHLPEEMVSLEAKASSFQRCLGRFTRDNSVFQLPIIPLFDEEDSVPTWSTRDLYPFELIHYHVPPKPQLLDTLKEITTQEQLVGLVRTFEKDIKIPRTTIGSQFDHKSFHVTNNNVYTSHGGKRFLETGYVFITPELWYSKQVMTELLSAGVGILMYEPCKHLPRCDSYDSTYYRDVFYFQDESYQGGPGIKHS</sequence>
<reference evidence="2 3" key="1">
    <citation type="submission" date="2024-03" db="EMBL/GenBank/DDBJ databases">
        <title>The Acrasis kona genome and developmental transcriptomes reveal deep origins of eukaryotic multicellular pathways.</title>
        <authorList>
            <person name="Sheikh S."/>
            <person name="Fu C.-J."/>
            <person name="Brown M.W."/>
            <person name="Baldauf S.L."/>
        </authorList>
    </citation>
    <scope>NUCLEOTIDE SEQUENCE [LARGE SCALE GENOMIC DNA]</scope>
    <source>
        <strain evidence="2 3">ATCC MYA-3509</strain>
    </source>
</reference>
<evidence type="ECO:0000256" key="1">
    <source>
        <dbReference type="SAM" id="Coils"/>
    </source>
</evidence>
<dbReference type="AlphaFoldDB" id="A0AAW2ZD15"/>
<feature type="coiled-coil region" evidence="1">
    <location>
        <begin position="22"/>
        <end position="49"/>
    </location>
</feature>
<name>A0AAW2ZD15_9EUKA</name>
<protein>
    <submittedName>
        <fullName evidence="2">Uncharacterized protein</fullName>
    </submittedName>
</protein>
<dbReference type="Proteomes" id="UP001431209">
    <property type="component" value="Unassembled WGS sequence"/>
</dbReference>
<proteinExistence type="predicted"/>
<comment type="caution">
    <text evidence="2">The sequence shown here is derived from an EMBL/GenBank/DDBJ whole genome shotgun (WGS) entry which is preliminary data.</text>
</comment>
<keyword evidence="1" id="KW-0175">Coiled coil</keyword>